<feature type="region of interest" description="Disordered" evidence="1">
    <location>
        <begin position="65"/>
        <end position="84"/>
    </location>
</feature>
<organism evidence="2 3">
    <name type="scientific">Phaseolus angularis</name>
    <name type="common">Azuki bean</name>
    <name type="synonym">Vigna angularis</name>
    <dbReference type="NCBI Taxonomy" id="3914"/>
    <lineage>
        <taxon>Eukaryota</taxon>
        <taxon>Viridiplantae</taxon>
        <taxon>Streptophyta</taxon>
        <taxon>Embryophyta</taxon>
        <taxon>Tracheophyta</taxon>
        <taxon>Spermatophyta</taxon>
        <taxon>Magnoliopsida</taxon>
        <taxon>eudicotyledons</taxon>
        <taxon>Gunneridae</taxon>
        <taxon>Pentapetalae</taxon>
        <taxon>rosids</taxon>
        <taxon>fabids</taxon>
        <taxon>Fabales</taxon>
        <taxon>Fabaceae</taxon>
        <taxon>Papilionoideae</taxon>
        <taxon>50 kb inversion clade</taxon>
        <taxon>NPAAA clade</taxon>
        <taxon>indigoferoid/millettioid clade</taxon>
        <taxon>Phaseoleae</taxon>
        <taxon>Vigna</taxon>
    </lineage>
</organism>
<feature type="compositionally biased region" description="Polar residues" evidence="1">
    <location>
        <begin position="65"/>
        <end position="80"/>
    </location>
</feature>
<accession>A0A0L9UJQ6</accession>
<evidence type="ECO:0000313" key="2">
    <source>
        <dbReference type="EMBL" id="KOM43110.1"/>
    </source>
</evidence>
<evidence type="ECO:0000256" key="1">
    <source>
        <dbReference type="SAM" id="MobiDB-lite"/>
    </source>
</evidence>
<sequence>MAPRPPPQPTERDASDHTRLMELVIEALQQQNTALVQQNTAALQSLEVARANSEATQRQLMETIATTRSTPGASTSSTNHPAEWSIESVMRLKKLRDERDVGKNF</sequence>
<proteinExistence type="predicted"/>
<reference evidence="3" key="1">
    <citation type="journal article" date="2015" name="Proc. Natl. Acad. Sci. U.S.A.">
        <title>Genome sequencing of adzuki bean (Vigna angularis) provides insight into high starch and low fat accumulation and domestication.</title>
        <authorList>
            <person name="Yang K."/>
            <person name="Tian Z."/>
            <person name="Chen C."/>
            <person name="Luo L."/>
            <person name="Zhao B."/>
            <person name="Wang Z."/>
            <person name="Yu L."/>
            <person name="Li Y."/>
            <person name="Sun Y."/>
            <person name="Li W."/>
            <person name="Chen Y."/>
            <person name="Li Y."/>
            <person name="Zhang Y."/>
            <person name="Ai D."/>
            <person name="Zhao J."/>
            <person name="Shang C."/>
            <person name="Ma Y."/>
            <person name="Wu B."/>
            <person name="Wang M."/>
            <person name="Gao L."/>
            <person name="Sun D."/>
            <person name="Zhang P."/>
            <person name="Guo F."/>
            <person name="Wang W."/>
            <person name="Li Y."/>
            <person name="Wang J."/>
            <person name="Varshney R.K."/>
            <person name="Wang J."/>
            <person name="Ling H.Q."/>
            <person name="Wan P."/>
        </authorList>
    </citation>
    <scope>NUCLEOTIDE SEQUENCE</scope>
    <source>
        <strain evidence="3">cv. Jingnong 6</strain>
    </source>
</reference>
<dbReference type="EMBL" id="CM003375">
    <property type="protein sequence ID" value="KOM43110.1"/>
    <property type="molecule type" value="Genomic_DNA"/>
</dbReference>
<dbReference type="Gramene" id="KOM43110">
    <property type="protein sequence ID" value="KOM43110"/>
    <property type="gene ID" value="LR48_Vigan05g071400"/>
</dbReference>
<dbReference type="Proteomes" id="UP000053144">
    <property type="component" value="Chromosome 5"/>
</dbReference>
<evidence type="ECO:0000313" key="3">
    <source>
        <dbReference type="Proteomes" id="UP000053144"/>
    </source>
</evidence>
<name>A0A0L9UJQ6_PHAAN</name>
<gene>
    <name evidence="2" type="ORF">LR48_Vigan05g071400</name>
</gene>
<dbReference type="AlphaFoldDB" id="A0A0L9UJQ6"/>
<protein>
    <submittedName>
        <fullName evidence="2">Uncharacterized protein</fullName>
    </submittedName>
</protein>